<evidence type="ECO:0000313" key="10">
    <source>
        <dbReference type="Proteomes" id="UP000318995"/>
    </source>
</evidence>
<evidence type="ECO:0000256" key="6">
    <source>
        <dbReference type="ARBA" id="ARBA00023146"/>
    </source>
</evidence>
<feature type="region of interest" description="Aspartate" evidence="7">
    <location>
        <begin position="202"/>
        <end position="205"/>
    </location>
</feature>
<comment type="similarity">
    <text evidence="1 7">Belongs to the class-II aminoacyl-tRNA synthetase family. Type 1 subfamily.</text>
</comment>
<reference evidence="9 10" key="1">
    <citation type="submission" date="2019-02" db="EMBL/GenBank/DDBJ databases">
        <title>Deep-cultivation of Planctomycetes and their phenomic and genomic characterization uncovers novel biology.</title>
        <authorList>
            <person name="Wiegand S."/>
            <person name="Jogler M."/>
            <person name="Boedeker C."/>
            <person name="Pinto D."/>
            <person name="Vollmers J."/>
            <person name="Rivas-Marin E."/>
            <person name="Kohn T."/>
            <person name="Peeters S.H."/>
            <person name="Heuer A."/>
            <person name="Rast P."/>
            <person name="Oberbeckmann S."/>
            <person name="Bunk B."/>
            <person name="Jeske O."/>
            <person name="Meyerdierks A."/>
            <person name="Storesund J.E."/>
            <person name="Kallscheuer N."/>
            <person name="Luecker S."/>
            <person name="Lage O.M."/>
            <person name="Pohl T."/>
            <person name="Merkel B.J."/>
            <person name="Hornburger P."/>
            <person name="Mueller R.-W."/>
            <person name="Bruemmer F."/>
            <person name="Labrenz M."/>
            <person name="Spormann A.M."/>
            <person name="Op Den Camp H."/>
            <person name="Overmann J."/>
            <person name="Amann R."/>
            <person name="Jetten M.S.M."/>
            <person name="Mascher T."/>
            <person name="Medema M.H."/>
            <person name="Devos D.P."/>
            <person name="Kaster A.-K."/>
            <person name="Ovreas L."/>
            <person name="Rohde M."/>
            <person name="Galperin M.Y."/>
            <person name="Jogler C."/>
        </authorList>
    </citation>
    <scope>NUCLEOTIDE SEQUENCE [LARGE SCALE GENOMIC DNA]</scope>
    <source>
        <strain evidence="9 10">Pla111</strain>
    </source>
</reference>
<dbReference type="Gene3D" id="3.30.930.10">
    <property type="entry name" value="Bira Bifunctional Protein, Domain 2"/>
    <property type="match status" value="1"/>
</dbReference>
<dbReference type="PRINTS" id="PR01042">
    <property type="entry name" value="TRNASYNTHASP"/>
</dbReference>
<dbReference type="GO" id="GO:0004815">
    <property type="term" value="F:aspartate-tRNA ligase activity"/>
    <property type="evidence" value="ECO:0007669"/>
    <property type="project" value="UniProtKB-UniRule"/>
</dbReference>
<dbReference type="GO" id="GO:0006422">
    <property type="term" value="P:aspartyl-tRNA aminoacylation"/>
    <property type="evidence" value="ECO:0007669"/>
    <property type="project" value="UniProtKB-UniRule"/>
</dbReference>
<dbReference type="NCBIfam" id="NF001750">
    <property type="entry name" value="PRK00476.1"/>
    <property type="match status" value="1"/>
</dbReference>
<dbReference type="InterPro" id="IPR004115">
    <property type="entry name" value="GAD-like_sf"/>
</dbReference>
<dbReference type="InterPro" id="IPR012340">
    <property type="entry name" value="NA-bd_OB-fold"/>
</dbReference>
<keyword evidence="2 7" id="KW-0436">Ligase</keyword>
<keyword evidence="3 7" id="KW-0547">Nucleotide-binding</keyword>
<dbReference type="RefSeq" id="WP_146572404.1">
    <property type="nucleotide sequence ID" value="NZ_SJPH01000002.1"/>
</dbReference>
<evidence type="ECO:0000256" key="1">
    <source>
        <dbReference type="ARBA" id="ARBA00006303"/>
    </source>
</evidence>
<dbReference type="SUPFAM" id="SSF55261">
    <property type="entry name" value="GAD domain-like"/>
    <property type="match status" value="1"/>
</dbReference>
<keyword evidence="5 7" id="KW-0648">Protein biosynthesis</keyword>
<dbReference type="GO" id="GO:0050560">
    <property type="term" value="F:aspartate-tRNA(Asn) ligase activity"/>
    <property type="evidence" value="ECO:0007669"/>
    <property type="project" value="UniProtKB-EC"/>
</dbReference>
<sequence length="596" mass="66687">MLRTHTCGELRSTDAGSQATLCGWVDSYRDHGGGLFVDLRDRYGITQVVFNPPDTPQAIIDASKDLRAEYVIRVTGNVQPRPTGMANLKHKTGEIELRVTQLELLNKSKVPPVSPSESVTETPNEDLRLKHRFLDLRRPAMQRAMLLRDRITKGMRDYFADLDFIDVETPILGRSTPEGARDYLVPSRVHHGKFYALPQSPQLYKQILMIAGYDRYVQVARCFRDEDLRADRQPEFTQLDLEMAFIDDDDIMTVIDGLVQKLAQELLGIDLPLPLPRMTYDEAMRRFGHDAPDLRFGLEIVDLTDLAPQSEFGVFKSIVEAGGHVRAICVPGGSEHYSRRGIDALTDFVKGLGAKGLAYFRVDEKGVLDSNIAKYFSDELRAEMGKRLGAKPGDLVLFSADKWLATCKLLHNLRKKIGEEMKLYDPKEMNFSWVVQFPMFERTEDSDNPQAVGKWSAMHHPFTAPLDDSVAHLDEDPAKCRAKAYDLIINGYEAGGGTIRIHDPAVQSKVFTLLGIDEETAADRFGFLLEALAYGAPPHGGIALGLDRFVMLFGGFDNIRDVIAFPKTQKATDLMTEAPGTVDTKQLKELAIKIDA</sequence>
<dbReference type="Pfam" id="PF00152">
    <property type="entry name" value="tRNA-synt_2"/>
    <property type="match status" value="1"/>
</dbReference>
<keyword evidence="7" id="KW-0963">Cytoplasm</keyword>
<dbReference type="CDD" id="cd04317">
    <property type="entry name" value="EcAspRS_like_N"/>
    <property type="match status" value="1"/>
</dbReference>
<evidence type="ECO:0000256" key="5">
    <source>
        <dbReference type="ARBA" id="ARBA00022917"/>
    </source>
</evidence>
<dbReference type="InterPro" id="IPR004524">
    <property type="entry name" value="Asp-tRNA-ligase_1"/>
</dbReference>
<dbReference type="HAMAP" id="MF_00044">
    <property type="entry name" value="Asp_tRNA_synth_type1"/>
    <property type="match status" value="1"/>
</dbReference>
<protein>
    <recommendedName>
        <fullName evidence="7">Aspartate--tRNA(Asp/Asn) ligase</fullName>
        <ecNumber evidence="7">6.1.1.23</ecNumber>
    </recommendedName>
    <alternativeName>
        <fullName evidence="7">Aspartyl-tRNA synthetase</fullName>
        <shortName evidence="7">AspRS</shortName>
    </alternativeName>
    <alternativeName>
        <fullName evidence="7">Non-discriminating aspartyl-tRNA synthetase</fullName>
        <shortName evidence="7">ND-AspRS</shortName>
    </alternativeName>
</protein>
<feature type="binding site" evidence="7">
    <location>
        <position position="178"/>
    </location>
    <ligand>
        <name>L-aspartate</name>
        <dbReference type="ChEBI" id="CHEBI:29991"/>
    </ligand>
</feature>
<dbReference type="Gene3D" id="2.40.50.140">
    <property type="entry name" value="Nucleic acid-binding proteins"/>
    <property type="match status" value="1"/>
</dbReference>
<dbReference type="GO" id="GO:0005737">
    <property type="term" value="C:cytoplasm"/>
    <property type="evidence" value="ECO:0007669"/>
    <property type="project" value="UniProtKB-SubCell"/>
</dbReference>
<dbReference type="PROSITE" id="PS50862">
    <property type="entry name" value="AA_TRNA_LIGASE_II"/>
    <property type="match status" value="1"/>
</dbReference>
<dbReference type="Pfam" id="PF02938">
    <property type="entry name" value="GAD"/>
    <property type="match status" value="1"/>
</dbReference>
<evidence type="ECO:0000256" key="7">
    <source>
        <dbReference type="HAMAP-Rule" id="MF_00044"/>
    </source>
</evidence>
<feature type="binding site" evidence="7">
    <location>
        <position position="224"/>
    </location>
    <ligand>
        <name>L-aspartate</name>
        <dbReference type="ChEBI" id="CHEBI:29991"/>
    </ligand>
</feature>
<dbReference type="EMBL" id="SJPH01000002">
    <property type="protein sequence ID" value="TWT47649.1"/>
    <property type="molecule type" value="Genomic_DNA"/>
</dbReference>
<evidence type="ECO:0000256" key="4">
    <source>
        <dbReference type="ARBA" id="ARBA00022840"/>
    </source>
</evidence>
<dbReference type="GO" id="GO:0003676">
    <property type="term" value="F:nucleic acid binding"/>
    <property type="evidence" value="ECO:0007669"/>
    <property type="project" value="InterPro"/>
</dbReference>
<dbReference type="AlphaFoldDB" id="A0A5C5WC42"/>
<dbReference type="InterPro" id="IPR047089">
    <property type="entry name" value="Asp-tRNA-ligase_1_N"/>
</dbReference>
<organism evidence="9 10">
    <name type="scientific">Botrimarina hoheduenensis</name>
    <dbReference type="NCBI Taxonomy" id="2528000"/>
    <lineage>
        <taxon>Bacteria</taxon>
        <taxon>Pseudomonadati</taxon>
        <taxon>Planctomycetota</taxon>
        <taxon>Planctomycetia</taxon>
        <taxon>Pirellulales</taxon>
        <taxon>Lacipirellulaceae</taxon>
        <taxon>Botrimarina</taxon>
    </lineage>
</organism>
<feature type="site" description="Important for tRNA non-discrimination" evidence="7">
    <location>
        <position position="84"/>
    </location>
</feature>
<comment type="subcellular location">
    <subcellularLocation>
        <location evidence="7">Cytoplasm</location>
    </subcellularLocation>
</comment>
<keyword evidence="10" id="KW-1185">Reference proteome</keyword>
<feature type="binding site" evidence="7">
    <location>
        <position position="493"/>
    </location>
    <ligand>
        <name>ATP</name>
        <dbReference type="ChEBI" id="CHEBI:30616"/>
    </ligand>
</feature>
<dbReference type="SUPFAM" id="SSF50249">
    <property type="entry name" value="Nucleic acid-binding proteins"/>
    <property type="match status" value="1"/>
</dbReference>
<feature type="binding site" evidence="7">
    <location>
        <position position="459"/>
    </location>
    <ligand>
        <name>L-aspartate</name>
        <dbReference type="ChEBI" id="CHEBI:29991"/>
    </ligand>
</feature>
<comment type="caution">
    <text evidence="9">The sequence shown here is derived from an EMBL/GenBank/DDBJ whole genome shotgun (WGS) entry which is preliminary data.</text>
</comment>
<evidence type="ECO:0000256" key="3">
    <source>
        <dbReference type="ARBA" id="ARBA00022741"/>
    </source>
</evidence>
<feature type="binding site" evidence="7">
    <location>
        <position position="500"/>
    </location>
    <ligand>
        <name>L-aspartate</name>
        <dbReference type="ChEBI" id="CHEBI:29991"/>
    </ligand>
</feature>
<evidence type="ECO:0000256" key="2">
    <source>
        <dbReference type="ARBA" id="ARBA00022598"/>
    </source>
</evidence>
<evidence type="ECO:0000313" key="9">
    <source>
        <dbReference type="EMBL" id="TWT47649.1"/>
    </source>
</evidence>
<gene>
    <name evidence="7 9" type="primary">aspS</name>
    <name evidence="9" type="ORF">Pla111_12670</name>
</gene>
<dbReference type="EC" id="6.1.1.23" evidence="7"/>
<dbReference type="CDD" id="cd00777">
    <property type="entry name" value="AspRS_core"/>
    <property type="match status" value="1"/>
</dbReference>
<keyword evidence="4 7" id="KW-0067">ATP-binding</keyword>
<dbReference type="InterPro" id="IPR029351">
    <property type="entry name" value="GAD_dom"/>
</dbReference>
<dbReference type="Gene3D" id="3.30.1360.30">
    <property type="entry name" value="GAD-like domain"/>
    <property type="match status" value="1"/>
</dbReference>
<dbReference type="InterPro" id="IPR002312">
    <property type="entry name" value="Asp/Asn-tRNA-synth_IIb"/>
</dbReference>
<dbReference type="InterPro" id="IPR006195">
    <property type="entry name" value="aa-tRNA-synth_II"/>
</dbReference>
<proteinExistence type="inferred from homology"/>
<dbReference type="PANTHER" id="PTHR22594">
    <property type="entry name" value="ASPARTYL/LYSYL-TRNA SYNTHETASE"/>
    <property type="match status" value="1"/>
</dbReference>
<feature type="binding site" evidence="7">
    <location>
        <position position="233"/>
    </location>
    <ligand>
        <name>ATP</name>
        <dbReference type="ChEBI" id="CHEBI:30616"/>
    </ligand>
</feature>
<dbReference type="OrthoDB" id="9802326at2"/>
<accession>A0A5C5WC42</accession>
<dbReference type="InterPro" id="IPR004364">
    <property type="entry name" value="Aa-tRNA-synt_II"/>
</dbReference>
<keyword evidence="6 7" id="KW-0030">Aminoacyl-tRNA synthetase</keyword>
<dbReference type="NCBIfam" id="TIGR00459">
    <property type="entry name" value="aspS_bact"/>
    <property type="match status" value="1"/>
</dbReference>
<dbReference type="GO" id="GO:0005524">
    <property type="term" value="F:ATP binding"/>
    <property type="evidence" value="ECO:0007669"/>
    <property type="project" value="UniProtKB-UniRule"/>
</dbReference>
<dbReference type="SUPFAM" id="SSF55681">
    <property type="entry name" value="Class II aaRS and biotin synthetases"/>
    <property type="match status" value="1"/>
</dbReference>
<feature type="site" description="Important for tRNA non-discrimination" evidence="7">
    <location>
        <position position="31"/>
    </location>
</feature>
<dbReference type="Proteomes" id="UP000318995">
    <property type="component" value="Unassembled WGS sequence"/>
</dbReference>
<comment type="subunit">
    <text evidence="7">Homodimer.</text>
</comment>
<dbReference type="InterPro" id="IPR004365">
    <property type="entry name" value="NA-bd_OB_tRNA"/>
</dbReference>
<feature type="binding site" evidence="7">
    <location>
        <begin position="224"/>
        <end position="226"/>
    </location>
    <ligand>
        <name>ATP</name>
        <dbReference type="ChEBI" id="CHEBI:30616"/>
    </ligand>
</feature>
<dbReference type="Pfam" id="PF01336">
    <property type="entry name" value="tRNA_anti-codon"/>
    <property type="match status" value="1"/>
</dbReference>
<evidence type="ECO:0000259" key="8">
    <source>
        <dbReference type="PROSITE" id="PS50862"/>
    </source>
</evidence>
<comment type="function">
    <text evidence="7">Aspartyl-tRNA synthetase with relaxed tRNA specificity since it is able to aspartylate not only its cognate tRNA(Asp) but also tRNA(Asn). Reaction proceeds in two steps: L-aspartate is first activated by ATP to form Asp-AMP and then transferred to the acceptor end of tRNA(Asp/Asn).</text>
</comment>
<feature type="binding site" evidence="7">
    <location>
        <begin position="545"/>
        <end position="548"/>
    </location>
    <ligand>
        <name>ATP</name>
        <dbReference type="ChEBI" id="CHEBI:30616"/>
    </ligand>
</feature>
<dbReference type="InterPro" id="IPR045864">
    <property type="entry name" value="aa-tRNA-synth_II/BPL/LPL"/>
</dbReference>
<name>A0A5C5WC42_9BACT</name>
<feature type="domain" description="Aminoacyl-transfer RNA synthetases class-II family profile" evidence="8">
    <location>
        <begin position="147"/>
        <end position="566"/>
    </location>
</feature>
<comment type="catalytic activity">
    <reaction evidence="7">
        <text>tRNA(Asx) + L-aspartate + ATP = L-aspartyl-tRNA(Asx) + AMP + diphosphate</text>
        <dbReference type="Rhea" id="RHEA:18349"/>
        <dbReference type="Rhea" id="RHEA-COMP:9710"/>
        <dbReference type="Rhea" id="RHEA-COMP:9711"/>
        <dbReference type="ChEBI" id="CHEBI:29991"/>
        <dbReference type="ChEBI" id="CHEBI:30616"/>
        <dbReference type="ChEBI" id="CHEBI:33019"/>
        <dbReference type="ChEBI" id="CHEBI:78442"/>
        <dbReference type="ChEBI" id="CHEBI:78516"/>
        <dbReference type="ChEBI" id="CHEBI:456215"/>
        <dbReference type="EC" id="6.1.1.23"/>
    </reaction>
</comment>
<dbReference type="PANTHER" id="PTHR22594:SF5">
    <property type="entry name" value="ASPARTATE--TRNA LIGASE, MITOCHONDRIAL"/>
    <property type="match status" value="1"/>
</dbReference>
<dbReference type="InterPro" id="IPR047090">
    <property type="entry name" value="AspRS_core"/>
</dbReference>